<protein>
    <submittedName>
        <fullName evidence="1">Uncharacterized protein</fullName>
    </submittedName>
</protein>
<accession>A0ACC0JTG2</accession>
<dbReference type="Proteomes" id="UP001064048">
    <property type="component" value="Chromosome 3"/>
</dbReference>
<reference evidence="1 2" key="1">
    <citation type="journal article" date="2022" name="Genome Biol. Evol.">
        <title>The Spruce Budworm Genome: Reconstructing the Evolutionary History of Antifreeze Proteins.</title>
        <authorList>
            <person name="Beliveau C."/>
            <person name="Gagne P."/>
            <person name="Picq S."/>
            <person name="Vernygora O."/>
            <person name="Keeling C.I."/>
            <person name="Pinkney K."/>
            <person name="Doucet D."/>
            <person name="Wen F."/>
            <person name="Johnston J.S."/>
            <person name="Maaroufi H."/>
            <person name="Boyle B."/>
            <person name="Laroche J."/>
            <person name="Dewar K."/>
            <person name="Juretic N."/>
            <person name="Blackburn G."/>
            <person name="Nisole A."/>
            <person name="Brunet B."/>
            <person name="Brandao M."/>
            <person name="Lumley L."/>
            <person name="Duan J."/>
            <person name="Quan G."/>
            <person name="Lucarotti C.J."/>
            <person name="Roe A.D."/>
            <person name="Sperling F.A.H."/>
            <person name="Levesque R.C."/>
            <person name="Cusson M."/>
        </authorList>
    </citation>
    <scope>NUCLEOTIDE SEQUENCE [LARGE SCALE GENOMIC DNA]</scope>
    <source>
        <strain evidence="1">Glfc:IPQL:Cfum</strain>
    </source>
</reference>
<comment type="caution">
    <text evidence="1">The sequence shown here is derived from an EMBL/GenBank/DDBJ whole genome shotgun (WGS) entry which is preliminary data.</text>
</comment>
<gene>
    <name evidence="1" type="ORF">MSG28_001898</name>
</gene>
<keyword evidence="2" id="KW-1185">Reference proteome</keyword>
<evidence type="ECO:0000313" key="1">
    <source>
        <dbReference type="EMBL" id="KAI8427318.1"/>
    </source>
</evidence>
<organism evidence="1 2">
    <name type="scientific">Choristoneura fumiferana</name>
    <name type="common">Spruce budworm moth</name>
    <name type="synonym">Archips fumiferana</name>
    <dbReference type="NCBI Taxonomy" id="7141"/>
    <lineage>
        <taxon>Eukaryota</taxon>
        <taxon>Metazoa</taxon>
        <taxon>Ecdysozoa</taxon>
        <taxon>Arthropoda</taxon>
        <taxon>Hexapoda</taxon>
        <taxon>Insecta</taxon>
        <taxon>Pterygota</taxon>
        <taxon>Neoptera</taxon>
        <taxon>Endopterygota</taxon>
        <taxon>Lepidoptera</taxon>
        <taxon>Glossata</taxon>
        <taxon>Ditrysia</taxon>
        <taxon>Tortricoidea</taxon>
        <taxon>Tortricidae</taxon>
        <taxon>Tortricinae</taxon>
        <taxon>Choristoneura</taxon>
    </lineage>
</organism>
<sequence length="104" mass="11646">MYRVTYMTMSIGSLACLAVILKKSKDNGVLRITSATTASARSERVSEAMASSEVDLDERRLYRAKRDLFRWISDCALRDISGARAGWLHSPSCLRSLARFSRSP</sequence>
<dbReference type="EMBL" id="CM046103">
    <property type="protein sequence ID" value="KAI8427318.1"/>
    <property type="molecule type" value="Genomic_DNA"/>
</dbReference>
<proteinExistence type="predicted"/>
<evidence type="ECO:0000313" key="2">
    <source>
        <dbReference type="Proteomes" id="UP001064048"/>
    </source>
</evidence>
<name>A0ACC0JTG2_CHOFU</name>